<dbReference type="EMBL" id="JARGEI010000020">
    <property type="protein sequence ID" value="KAJ8713589.1"/>
    <property type="molecule type" value="Genomic_DNA"/>
</dbReference>
<organism evidence="3 4">
    <name type="scientific">Mythimna separata</name>
    <name type="common">Oriental armyworm</name>
    <name type="synonym">Pseudaletia separata</name>
    <dbReference type="NCBI Taxonomy" id="271217"/>
    <lineage>
        <taxon>Eukaryota</taxon>
        <taxon>Metazoa</taxon>
        <taxon>Ecdysozoa</taxon>
        <taxon>Arthropoda</taxon>
        <taxon>Hexapoda</taxon>
        <taxon>Insecta</taxon>
        <taxon>Pterygota</taxon>
        <taxon>Neoptera</taxon>
        <taxon>Endopterygota</taxon>
        <taxon>Lepidoptera</taxon>
        <taxon>Glossata</taxon>
        <taxon>Ditrysia</taxon>
        <taxon>Noctuoidea</taxon>
        <taxon>Noctuidae</taxon>
        <taxon>Noctuinae</taxon>
        <taxon>Hadenini</taxon>
        <taxon>Mythimna</taxon>
    </lineage>
</organism>
<feature type="transmembrane region" description="Helical" evidence="2">
    <location>
        <begin position="367"/>
        <end position="390"/>
    </location>
</feature>
<feature type="transmembrane region" description="Helical" evidence="2">
    <location>
        <begin position="288"/>
        <end position="306"/>
    </location>
</feature>
<accession>A0AAD7YG49</accession>
<keyword evidence="2" id="KW-1133">Transmembrane helix</keyword>
<feature type="compositionally biased region" description="Polar residues" evidence="1">
    <location>
        <begin position="552"/>
        <end position="568"/>
    </location>
</feature>
<proteinExistence type="predicted"/>
<name>A0AAD7YG49_MYTSE</name>
<feature type="transmembrane region" description="Helical" evidence="2">
    <location>
        <begin position="396"/>
        <end position="419"/>
    </location>
</feature>
<dbReference type="InterPro" id="IPR005240">
    <property type="entry name" value="DUF389"/>
</dbReference>
<dbReference type="Pfam" id="PF04087">
    <property type="entry name" value="DUF389"/>
    <property type="match status" value="1"/>
</dbReference>
<evidence type="ECO:0000256" key="2">
    <source>
        <dbReference type="SAM" id="Phobius"/>
    </source>
</evidence>
<reference evidence="3" key="1">
    <citation type="submission" date="2023-03" db="EMBL/GenBank/DDBJ databases">
        <title>Chromosome-level genomes of two armyworms, Mythimna separata and Mythimna loreyi, provide insights into the biosynthesis and reception of sex pheromones.</title>
        <authorList>
            <person name="Zhao H."/>
        </authorList>
    </citation>
    <scope>NUCLEOTIDE SEQUENCE</scope>
    <source>
        <strain evidence="3">BeijingLab</strain>
        <tissue evidence="3">Pupa</tissue>
    </source>
</reference>
<keyword evidence="2" id="KW-0812">Transmembrane</keyword>
<protein>
    <submittedName>
        <fullName evidence="3">Uncharacterized protein</fullName>
    </submittedName>
</protein>
<feature type="transmembrane region" description="Helical" evidence="2">
    <location>
        <begin position="326"/>
        <end position="346"/>
    </location>
</feature>
<sequence>MAGVLFIVNVPKKEYENYLKRNIVPNLIFEKEKYETATKLIHELKEKQLSSKDPSASENQNVIILSKCRSTDCLHENYRSDSFKCRSESSLADGPPDDRKNYVKASWEEIKQVIKPRKHKLTITRPVRGVDVLAAFHWDTPLETILSEIVERLDIKNAAWSSTKDDKFWQVIFSLESGHLSEELLQVLTTFGIGARHQSSVSVLPCALFYKSNEERSPPDSEAGSSRQEDTVSKTAWSRFSSSVRARTNLAQVLHDVRADAALTFDWVFLLLVAAFVAAIGLVENSTVILVASMLISPLMGPITAGTLGTAVRDRSLQLLGVKNEFLGLFLSLVMGFLFGLTICAIDERYGVVEDWPTAEMISRCEYRSLWVGILVAIPSGAGVALAVLGEYTSSLVGVAISASLLPPAVNAGLLWAMALTRLMVTSEDERWLVVQPSELAVLGTASLCLTLVNIVCIFLAGVAVYKTCAIVVQPSELAVLGTASLCLTLVNIVCIFLAGVAVYKVKEVSPLERKDISWWKANRTRMQTRQSKDNSNWDAYNKWYDEKSETTGESNEGQQLSTPTAATTPGLIDDSTVTFRRRPTLIKQLRAQNIEGYCHKAQLADIYIPLDLEIGHLETHTSKTGDSDNSTQILDSETDSKGTYSQNTEDLTHSYYNLGFEKNETVKVPAPQYPTIDPSQSYTVNAKNGVLLDNKSYDV</sequence>
<keyword evidence="4" id="KW-1185">Reference proteome</keyword>
<feature type="compositionally biased region" description="Polar residues" evidence="1">
    <location>
        <begin position="628"/>
        <end position="647"/>
    </location>
</feature>
<evidence type="ECO:0000313" key="3">
    <source>
        <dbReference type="EMBL" id="KAJ8713589.1"/>
    </source>
</evidence>
<gene>
    <name evidence="3" type="ORF">PYW07_013959</name>
</gene>
<evidence type="ECO:0000256" key="1">
    <source>
        <dbReference type="SAM" id="MobiDB-lite"/>
    </source>
</evidence>
<keyword evidence="2" id="KW-0472">Membrane</keyword>
<feature type="transmembrane region" description="Helical" evidence="2">
    <location>
        <begin position="440"/>
        <end position="466"/>
    </location>
</feature>
<dbReference type="PANTHER" id="PTHR20992">
    <property type="entry name" value="AT15442P-RELATED"/>
    <property type="match status" value="1"/>
</dbReference>
<feature type="transmembrane region" description="Helical" evidence="2">
    <location>
        <begin position="261"/>
        <end position="283"/>
    </location>
</feature>
<feature type="region of interest" description="Disordered" evidence="1">
    <location>
        <begin position="549"/>
        <end position="572"/>
    </location>
</feature>
<dbReference type="Proteomes" id="UP001231518">
    <property type="component" value="Chromosome 4"/>
</dbReference>
<feature type="region of interest" description="Disordered" evidence="1">
    <location>
        <begin position="622"/>
        <end position="647"/>
    </location>
</feature>
<dbReference type="AlphaFoldDB" id="A0AAD7YG49"/>
<feature type="transmembrane region" description="Helical" evidence="2">
    <location>
        <begin position="478"/>
        <end position="504"/>
    </location>
</feature>
<dbReference type="PANTHER" id="PTHR20992:SF9">
    <property type="entry name" value="AT15442P-RELATED"/>
    <property type="match status" value="1"/>
</dbReference>
<evidence type="ECO:0000313" key="4">
    <source>
        <dbReference type="Proteomes" id="UP001231518"/>
    </source>
</evidence>
<comment type="caution">
    <text evidence="3">The sequence shown here is derived from an EMBL/GenBank/DDBJ whole genome shotgun (WGS) entry which is preliminary data.</text>
</comment>